<protein>
    <submittedName>
        <fullName evidence="1">Uncharacterized protein</fullName>
    </submittedName>
</protein>
<name>A0ABR2WUR7_9FUNG</name>
<gene>
    <name evidence="1" type="ORF">K7432_006543</name>
</gene>
<dbReference type="Proteomes" id="UP001479436">
    <property type="component" value="Unassembled WGS sequence"/>
</dbReference>
<reference evidence="1 2" key="1">
    <citation type="submission" date="2023-04" db="EMBL/GenBank/DDBJ databases">
        <title>Genome of Basidiobolus ranarum AG-B5.</title>
        <authorList>
            <person name="Stajich J.E."/>
            <person name="Carter-House D."/>
            <person name="Gryganskyi A."/>
        </authorList>
    </citation>
    <scope>NUCLEOTIDE SEQUENCE [LARGE SCALE GENOMIC DNA]</scope>
    <source>
        <strain evidence="1 2">AG-B5</strain>
    </source>
</reference>
<sequence>MASASVLNAVLIHEFPHVLEPDVHQELPPLTKHESDCFTDPSAKIADYARTVKFPSKAEFREILADREQTNELYQSILDTRKTLNELTEEYENTRSQTIGHLPENWTVRISPYFERAHQMALHRFHSPQSSYFLPNSDDDIVAIIRQWNIFPESIWNYSHGSELILAWIKTTYELERAAVRNKVLGIRMSVRKNRKLDGKSLSQELLLSANHPVTLQAIKKTVLLRDLAKRSGAWEGIKTFDNNQKEQKFWGDYVQELRTLRDMSLHQAEAHLTKMIKDDQNSHGKF</sequence>
<dbReference type="EMBL" id="JASJQH010000292">
    <property type="protein sequence ID" value="KAK9765269.1"/>
    <property type="molecule type" value="Genomic_DNA"/>
</dbReference>
<proteinExistence type="predicted"/>
<comment type="caution">
    <text evidence="1">The sequence shown here is derived from an EMBL/GenBank/DDBJ whole genome shotgun (WGS) entry which is preliminary data.</text>
</comment>
<evidence type="ECO:0000313" key="1">
    <source>
        <dbReference type="EMBL" id="KAK9765269.1"/>
    </source>
</evidence>
<organism evidence="1 2">
    <name type="scientific">Basidiobolus ranarum</name>
    <dbReference type="NCBI Taxonomy" id="34480"/>
    <lineage>
        <taxon>Eukaryota</taxon>
        <taxon>Fungi</taxon>
        <taxon>Fungi incertae sedis</taxon>
        <taxon>Zoopagomycota</taxon>
        <taxon>Entomophthoromycotina</taxon>
        <taxon>Basidiobolomycetes</taxon>
        <taxon>Basidiobolales</taxon>
        <taxon>Basidiobolaceae</taxon>
        <taxon>Basidiobolus</taxon>
    </lineage>
</organism>
<accession>A0ABR2WUR7</accession>
<evidence type="ECO:0000313" key="2">
    <source>
        <dbReference type="Proteomes" id="UP001479436"/>
    </source>
</evidence>
<keyword evidence="2" id="KW-1185">Reference proteome</keyword>